<dbReference type="EMBL" id="CP007201">
    <property type="protein sequence ID" value="AHJ12925.1"/>
    <property type="molecule type" value="Genomic_DNA"/>
</dbReference>
<sequence>MQANFGSSSKIIGLILVVLGIGFAVWGFQMSGSVGSQVTQAVTGADTDKVMTYYIFGAISFVVGIYLFLKK</sequence>
<keyword evidence="1" id="KW-0472">Membrane</keyword>
<accession>A0AA86DZL6</accession>
<reference evidence="2 3" key="1">
    <citation type="journal article" date="2014" name="Environ. Microbiol.">
        <title>Insights into organohalide respiration and the versatile catabolism of Sulfurospirillum multivorans gained from comparative genomics and physiological studies.</title>
        <authorList>
            <person name="Goris T."/>
            <person name="Schubert T."/>
            <person name="Gadkari J."/>
            <person name="Wubet T."/>
            <person name="Tarkka M."/>
            <person name="Buscot F."/>
            <person name="Adrian L."/>
            <person name="Diekert G."/>
        </authorList>
    </citation>
    <scope>NUCLEOTIDE SEQUENCE [LARGE SCALE GENOMIC DNA]</scope>
    <source>
        <strain evidence="3">DM 12446 / JCM 15788 / NBRC 109480</strain>
    </source>
</reference>
<name>A0AA86DZL6_SULMK</name>
<dbReference type="Proteomes" id="UP000019322">
    <property type="component" value="Chromosome"/>
</dbReference>
<feature type="transmembrane region" description="Helical" evidence="1">
    <location>
        <begin position="51"/>
        <end position="69"/>
    </location>
</feature>
<keyword evidence="1" id="KW-1133">Transmembrane helix</keyword>
<organism evidence="2 3">
    <name type="scientific">Sulfurospirillum multivorans (strain DM 12446 / JCM 15788 / NBRC 109480)</name>
    <dbReference type="NCBI Taxonomy" id="1150621"/>
    <lineage>
        <taxon>Bacteria</taxon>
        <taxon>Pseudomonadati</taxon>
        <taxon>Campylobacterota</taxon>
        <taxon>Epsilonproteobacteria</taxon>
        <taxon>Campylobacterales</taxon>
        <taxon>Sulfurospirillaceae</taxon>
        <taxon>Sulfurospirillum</taxon>
    </lineage>
</organism>
<proteinExistence type="predicted"/>
<feature type="transmembrane region" description="Helical" evidence="1">
    <location>
        <begin position="12"/>
        <end position="31"/>
    </location>
</feature>
<dbReference type="RefSeq" id="WP_025344795.1">
    <property type="nucleotide sequence ID" value="NZ_CP007201.1"/>
</dbReference>
<evidence type="ECO:0008006" key="4">
    <source>
        <dbReference type="Google" id="ProtNLM"/>
    </source>
</evidence>
<dbReference type="InterPro" id="IPR021521">
    <property type="entry name" value="DUF3185"/>
</dbReference>
<protein>
    <recommendedName>
        <fullName evidence="4">DUF3185 family protein</fullName>
    </recommendedName>
</protein>
<dbReference type="Pfam" id="PF11381">
    <property type="entry name" value="DUF3185"/>
    <property type="match status" value="1"/>
</dbReference>
<keyword evidence="1" id="KW-0812">Transmembrane</keyword>
<evidence type="ECO:0000313" key="3">
    <source>
        <dbReference type="Proteomes" id="UP000019322"/>
    </source>
</evidence>
<dbReference type="AlphaFoldDB" id="A0AA86DZL6"/>
<gene>
    <name evidence="2" type="ORF">SMUL_1668</name>
</gene>
<evidence type="ECO:0000256" key="1">
    <source>
        <dbReference type="SAM" id="Phobius"/>
    </source>
</evidence>
<dbReference type="KEGG" id="smul:SMUL_1668"/>
<evidence type="ECO:0000313" key="2">
    <source>
        <dbReference type="EMBL" id="AHJ12925.1"/>
    </source>
</evidence>